<feature type="region of interest" description="Disordered" evidence="1">
    <location>
        <begin position="71"/>
        <end position="90"/>
    </location>
</feature>
<dbReference type="EMBL" id="SRLO01000445">
    <property type="protein sequence ID" value="TNN55807.1"/>
    <property type="molecule type" value="Genomic_DNA"/>
</dbReference>
<sequence length="90" mass="10113">MKASVSRSYRTVQQVPPSAGRSSLRRRLVKLKKSLRPVMVSIRDDQDQVPTLAPNQREYSSVQMTRVRLLGAKSETRLGDMPKASRQSSA</sequence>
<dbReference type="AlphaFoldDB" id="A0A4Z2GQF8"/>
<evidence type="ECO:0000313" key="2">
    <source>
        <dbReference type="EMBL" id="TNN55807.1"/>
    </source>
</evidence>
<keyword evidence="3" id="KW-1185">Reference proteome</keyword>
<accession>A0A4Z2GQF8</accession>
<proteinExistence type="predicted"/>
<protein>
    <submittedName>
        <fullName evidence="2">Uncharacterized protein</fullName>
    </submittedName>
</protein>
<comment type="caution">
    <text evidence="2">The sequence shown here is derived from an EMBL/GenBank/DDBJ whole genome shotgun (WGS) entry which is preliminary data.</text>
</comment>
<dbReference type="Proteomes" id="UP000314294">
    <property type="component" value="Unassembled WGS sequence"/>
</dbReference>
<evidence type="ECO:0000256" key="1">
    <source>
        <dbReference type="SAM" id="MobiDB-lite"/>
    </source>
</evidence>
<feature type="region of interest" description="Disordered" evidence="1">
    <location>
        <begin position="1"/>
        <end position="26"/>
    </location>
</feature>
<reference evidence="2 3" key="1">
    <citation type="submission" date="2019-03" db="EMBL/GenBank/DDBJ databases">
        <title>First draft genome of Liparis tanakae, snailfish: a comprehensive survey of snailfish specific genes.</title>
        <authorList>
            <person name="Kim W."/>
            <person name="Song I."/>
            <person name="Jeong J.-H."/>
            <person name="Kim D."/>
            <person name="Kim S."/>
            <person name="Ryu S."/>
            <person name="Song J.Y."/>
            <person name="Lee S.K."/>
        </authorList>
    </citation>
    <scope>NUCLEOTIDE SEQUENCE [LARGE SCALE GENOMIC DNA]</scope>
    <source>
        <tissue evidence="2">Muscle</tissue>
    </source>
</reference>
<evidence type="ECO:0000313" key="3">
    <source>
        <dbReference type="Proteomes" id="UP000314294"/>
    </source>
</evidence>
<dbReference type="OrthoDB" id="10675273at2759"/>
<organism evidence="2 3">
    <name type="scientific">Liparis tanakae</name>
    <name type="common">Tanaka's snailfish</name>
    <dbReference type="NCBI Taxonomy" id="230148"/>
    <lineage>
        <taxon>Eukaryota</taxon>
        <taxon>Metazoa</taxon>
        <taxon>Chordata</taxon>
        <taxon>Craniata</taxon>
        <taxon>Vertebrata</taxon>
        <taxon>Euteleostomi</taxon>
        <taxon>Actinopterygii</taxon>
        <taxon>Neopterygii</taxon>
        <taxon>Teleostei</taxon>
        <taxon>Neoteleostei</taxon>
        <taxon>Acanthomorphata</taxon>
        <taxon>Eupercaria</taxon>
        <taxon>Perciformes</taxon>
        <taxon>Cottioidei</taxon>
        <taxon>Cottales</taxon>
        <taxon>Liparidae</taxon>
        <taxon>Liparis</taxon>
    </lineage>
</organism>
<feature type="compositionally biased region" description="Polar residues" evidence="1">
    <location>
        <begin position="1"/>
        <end position="16"/>
    </location>
</feature>
<name>A0A4Z2GQF8_9TELE</name>
<gene>
    <name evidence="2" type="ORF">EYF80_033979</name>
</gene>